<evidence type="ECO:0000313" key="2">
    <source>
        <dbReference type="Proteomes" id="UP000823775"/>
    </source>
</evidence>
<organism evidence="1 2">
    <name type="scientific">Datura stramonium</name>
    <name type="common">Jimsonweed</name>
    <name type="synonym">Common thornapple</name>
    <dbReference type="NCBI Taxonomy" id="4076"/>
    <lineage>
        <taxon>Eukaryota</taxon>
        <taxon>Viridiplantae</taxon>
        <taxon>Streptophyta</taxon>
        <taxon>Embryophyta</taxon>
        <taxon>Tracheophyta</taxon>
        <taxon>Spermatophyta</taxon>
        <taxon>Magnoliopsida</taxon>
        <taxon>eudicotyledons</taxon>
        <taxon>Gunneridae</taxon>
        <taxon>Pentapetalae</taxon>
        <taxon>asterids</taxon>
        <taxon>lamiids</taxon>
        <taxon>Solanales</taxon>
        <taxon>Solanaceae</taxon>
        <taxon>Solanoideae</taxon>
        <taxon>Datureae</taxon>
        <taxon>Datura</taxon>
    </lineage>
</organism>
<protein>
    <submittedName>
        <fullName evidence="1">Uncharacterized protein</fullName>
    </submittedName>
</protein>
<feature type="non-terminal residue" evidence="1">
    <location>
        <position position="1"/>
    </location>
</feature>
<accession>A0ABS8WJN7</accession>
<name>A0ABS8WJN7_DATST</name>
<evidence type="ECO:0000313" key="1">
    <source>
        <dbReference type="EMBL" id="MCE3051036.1"/>
    </source>
</evidence>
<keyword evidence="2" id="KW-1185">Reference proteome</keyword>
<sequence length="53" mass="5783">GTSTRLSPQGRLALPPSFMPPLFAKPNQGHLHFKAPGGILFLTCEYFAKIATR</sequence>
<proteinExistence type="predicted"/>
<reference evidence="1 2" key="1">
    <citation type="journal article" date="2021" name="BMC Genomics">
        <title>Datura genome reveals duplications of psychoactive alkaloid biosynthetic genes and high mutation rate following tissue culture.</title>
        <authorList>
            <person name="Rajewski A."/>
            <person name="Carter-House D."/>
            <person name="Stajich J."/>
            <person name="Litt A."/>
        </authorList>
    </citation>
    <scope>NUCLEOTIDE SEQUENCE [LARGE SCALE GENOMIC DNA]</scope>
    <source>
        <strain evidence="1">AR-01</strain>
    </source>
</reference>
<dbReference type="Proteomes" id="UP000823775">
    <property type="component" value="Unassembled WGS sequence"/>
</dbReference>
<dbReference type="EMBL" id="JACEIK010008117">
    <property type="protein sequence ID" value="MCE3051036.1"/>
    <property type="molecule type" value="Genomic_DNA"/>
</dbReference>
<comment type="caution">
    <text evidence="1">The sequence shown here is derived from an EMBL/GenBank/DDBJ whole genome shotgun (WGS) entry which is preliminary data.</text>
</comment>
<gene>
    <name evidence="1" type="ORF">HAX54_048789</name>
</gene>